<accession>A0A932LZN2</accession>
<organism evidence="2 3">
    <name type="scientific">Tectimicrobiota bacterium</name>
    <dbReference type="NCBI Taxonomy" id="2528274"/>
    <lineage>
        <taxon>Bacteria</taxon>
        <taxon>Pseudomonadati</taxon>
        <taxon>Nitrospinota/Tectimicrobiota group</taxon>
        <taxon>Candidatus Tectimicrobiota</taxon>
    </lineage>
</organism>
<reference evidence="2" key="1">
    <citation type="submission" date="2020-07" db="EMBL/GenBank/DDBJ databases">
        <title>Huge and variable diversity of episymbiotic CPR bacteria and DPANN archaea in groundwater ecosystems.</title>
        <authorList>
            <person name="He C.Y."/>
            <person name="Keren R."/>
            <person name="Whittaker M."/>
            <person name="Farag I.F."/>
            <person name="Doudna J."/>
            <person name="Cate J.H.D."/>
            <person name="Banfield J.F."/>
        </authorList>
    </citation>
    <scope>NUCLEOTIDE SEQUENCE</scope>
    <source>
        <strain evidence="2">NC_groundwater_717_Ag_S-0.2um_59_8</strain>
    </source>
</reference>
<dbReference type="SUPFAM" id="SSF51182">
    <property type="entry name" value="RmlC-like cupins"/>
    <property type="match status" value="1"/>
</dbReference>
<dbReference type="Proteomes" id="UP000741360">
    <property type="component" value="Unassembled WGS sequence"/>
</dbReference>
<dbReference type="InterPro" id="IPR011051">
    <property type="entry name" value="RmlC_Cupin_sf"/>
</dbReference>
<protein>
    <submittedName>
        <fullName evidence="2">Cupin domain-containing protein</fullName>
    </submittedName>
</protein>
<evidence type="ECO:0000313" key="3">
    <source>
        <dbReference type="Proteomes" id="UP000741360"/>
    </source>
</evidence>
<evidence type="ECO:0000313" key="2">
    <source>
        <dbReference type="EMBL" id="MBI3013989.1"/>
    </source>
</evidence>
<sequence length="138" mass="15262">MGNPTVVVKGKELPWSQSKYGKMRWYMHPELKDRALQTLAVYMQELPPGGRSAKIQQQGEVVIYLLEGEGYSIVDGARFDWKPGDCINLPSKLEGVVHQHFNKSPSGPARFIVAIPNLFDSLGVDMGCGLEVLEEASS</sequence>
<dbReference type="InterPro" id="IPR013096">
    <property type="entry name" value="Cupin_2"/>
</dbReference>
<dbReference type="AlphaFoldDB" id="A0A932LZN2"/>
<evidence type="ECO:0000259" key="1">
    <source>
        <dbReference type="Pfam" id="PF07883"/>
    </source>
</evidence>
<name>A0A932LZN2_UNCTE</name>
<dbReference type="Gene3D" id="2.60.120.10">
    <property type="entry name" value="Jelly Rolls"/>
    <property type="match status" value="1"/>
</dbReference>
<proteinExistence type="predicted"/>
<dbReference type="EMBL" id="JACPSX010000045">
    <property type="protein sequence ID" value="MBI3013989.1"/>
    <property type="molecule type" value="Genomic_DNA"/>
</dbReference>
<comment type="caution">
    <text evidence="2">The sequence shown here is derived from an EMBL/GenBank/DDBJ whole genome shotgun (WGS) entry which is preliminary data.</text>
</comment>
<dbReference type="Pfam" id="PF07883">
    <property type="entry name" value="Cupin_2"/>
    <property type="match status" value="1"/>
</dbReference>
<dbReference type="InterPro" id="IPR014710">
    <property type="entry name" value="RmlC-like_jellyroll"/>
</dbReference>
<gene>
    <name evidence="2" type="ORF">HYY65_02740</name>
</gene>
<feature type="domain" description="Cupin type-2" evidence="1">
    <location>
        <begin position="43"/>
        <end position="114"/>
    </location>
</feature>